<evidence type="ECO:0000256" key="6">
    <source>
        <dbReference type="ARBA" id="ARBA00022737"/>
    </source>
</evidence>
<evidence type="ECO:0000256" key="7">
    <source>
        <dbReference type="ARBA" id="ARBA00022982"/>
    </source>
</evidence>
<evidence type="ECO:0000256" key="3">
    <source>
        <dbReference type="ARBA" id="ARBA00010705"/>
    </source>
</evidence>
<reference evidence="10" key="1">
    <citation type="submission" date="2021-02" db="EMBL/GenBank/DDBJ databases">
        <title>First Annotated Genome of the Yellow-green Alga Tribonema minus.</title>
        <authorList>
            <person name="Mahan K.M."/>
        </authorList>
    </citation>
    <scope>NUCLEOTIDE SEQUENCE</scope>
    <source>
        <strain evidence="10">UTEX B ZZ1240</strain>
    </source>
</reference>
<proteinExistence type="inferred from homology"/>
<evidence type="ECO:0000256" key="4">
    <source>
        <dbReference type="ARBA" id="ARBA00022448"/>
    </source>
</evidence>
<evidence type="ECO:0000256" key="9">
    <source>
        <dbReference type="ARBA" id="ARBA00023157"/>
    </source>
</evidence>
<keyword evidence="5" id="KW-0679">Respiratory chain</keyword>
<keyword evidence="6" id="KW-0677">Repeat</keyword>
<keyword evidence="11" id="KW-1185">Reference proteome</keyword>
<dbReference type="Proteomes" id="UP000664859">
    <property type="component" value="Unassembled WGS sequence"/>
</dbReference>
<dbReference type="GO" id="GO:0005739">
    <property type="term" value="C:mitochondrion"/>
    <property type="evidence" value="ECO:0007669"/>
    <property type="project" value="UniProtKB-SubCell"/>
</dbReference>
<accession>A0A836CH14</accession>
<evidence type="ECO:0000313" key="10">
    <source>
        <dbReference type="EMBL" id="KAG5185214.1"/>
    </source>
</evidence>
<protein>
    <recommendedName>
        <fullName evidence="12">NADH dehydrogenase [ubiquinone] 1 alpha subcomplex subunit 8</fullName>
    </recommendedName>
</protein>
<evidence type="ECO:0000256" key="8">
    <source>
        <dbReference type="ARBA" id="ARBA00023128"/>
    </source>
</evidence>
<organism evidence="10 11">
    <name type="scientific">Tribonema minus</name>
    <dbReference type="NCBI Taxonomy" id="303371"/>
    <lineage>
        <taxon>Eukaryota</taxon>
        <taxon>Sar</taxon>
        <taxon>Stramenopiles</taxon>
        <taxon>Ochrophyta</taxon>
        <taxon>PX clade</taxon>
        <taxon>Xanthophyceae</taxon>
        <taxon>Tribonematales</taxon>
        <taxon>Tribonemataceae</taxon>
        <taxon>Tribonema</taxon>
    </lineage>
</organism>
<evidence type="ECO:0008006" key="12">
    <source>
        <dbReference type="Google" id="ProtNLM"/>
    </source>
</evidence>
<evidence type="ECO:0000256" key="5">
    <source>
        <dbReference type="ARBA" id="ARBA00022660"/>
    </source>
</evidence>
<gene>
    <name evidence="10" type="ORF">JKP88DRAFT_194667</name>
</gene>
<comment type="caution">
    <text evidence="10">The sequence shown here is derived from an EMBL/GenBank/DDBJ whole genome shotgun (WGS) entry which is preliminary data.</text>
</comment>
<evidence type="ECO:0000313" key="11">
    <source>
        <dbReference type="Proteomes" id="UP000664859"/>
    </source>
</evidence>
<comment type="subcellular location">
    <subcellularLocation>
        <location evidence="2">Mitochondrion</location>
    </subcellularLocation>
</comment>
<comment type="similarity">
    <text evidence="3">Belongs to the complex I NDUFA8 subunit family.</text>
</comment>
<dbReference type="PANTHER" id="PTHR13344:SF0">
    <property type="entry name" value="NADH DEHYDROGENASE [UBIQUINONE] 1 ALPHA SUBCOMPLEX SUBUNIT 8"/>
    <property type="match status" value="1"/>
</dbReference>
<keyword evidence="9" id="KW-1015">Disulfide bond</keyword>
<dbReference type="InterPro" id="IPR016680">
    <property type="entry name" value="NDUFA8"/>
</dbReference>
<keyword evidence="7" id="KW-0249">Electron transport</keyword>
<comment type="function">
    <text evidence="1">Accessory subunit of the mitochondrial membrane respiratory chain NADH dehydrogenase (Complex I), that is believed not to be involved in catalysis. Complex I functions in the transfer of electrons from NADH to the respiratory chain. The immediate electron acceptor for the enzyme is believed to be ubiquinone.</text>
</comment>
<evidence type="ECO:0000256" key="1">
    <source>
        <dbReference type="ARBA" id="ARBA00003195"/>
    </source>
</evidence>
<keyword evidence="4" id="KW-0813">Transport</keyword>
<dbReference type="PANTHER" id="PTHR13344">
    <property type="entry name" value="NADH-UBIQUINONE OXIDOREDUCTASE"/>
    <property type="match status" value="1"/>
</dbReference>
<dbReference type="EMBL" id="JAFCMP010000138">
    <property type="protein sequence ID" value="KAG5185214.1"/>
    <property type="molecule type" value="Genomic_DNA"/>
</dbReference>
<name>A0A836CH14_9STRA</name>
<dbReference type="AlphaFoldDB" id="A0A836CH14"/>
<sequence length="109" mass="12251">MSAGPTGDVLWAASKLIGKECARENVAFFECKDVDLNPEKCLAQGYYVTACVNATLNKVETHCSESFNEWKDCLKHTYKNHFLPCRELQRKFEACWDGIDAQKAQPASS</sequence>
<dbReference type="OrthoDB" id="276296at2759"/>
<evidence type="ECO:0000256" key="2">
    <source>
        <dbReference type="ARBA" id="ARBA00004173"/>
    </source>
</evidence>
<dbReference type="GO" id="GO:0006120">
    <property type="term" value="P:mitochondrial electron transport, NADH to ubiquinone"/>
    <property type="evidence" value="ECO:0007669"/>
    <property type="project" value="InterPro"/>
</dbReference>
<keyword evidence="8" id="KW-0496">Mitochondrion</keyword>